<dbReference type="OrthoDB" id="361494at2759"/>
<protein>
    <submittedName>
        <fullName evidence="1">Uncharacterized protein</fullName>
    </submittedName>
</protein>
<dbReference type="GO" id="GO:0031464">
    <property type="term" value="C:Cul4A-RING E3 ubiquitin ligase complex"/>
    <property type="evidence" value="ECO:0007669"/>
    <property type="project" value="TreeGrafter"/>
</dbReference>
<name>A0A8A3PNN8_9HELO</name>
<dbReference type="Proteomes" id="UP000672032">
    <property type="component" value="Chromosome 7"/>
</dbReference>
<accession>A0A8A3PNN8</accession>
<dbReference type="InterPro" id="IPR042238">
    <property type="entry name" value="Rad28/ERCC8/Ckn1/ATCSA-1"/>
</dbReference>
<dbReference type="SUPFAM" id="SSF50978">
    <property type="entry name" value="WD40 repeat-like"/>
    <property type="match status" value="1"/>
</dbReference>
<dbReference type="InterPro" id="IPR015943">
    <property type="entry name" value="WD40/YVTN_repeat-like_dom_sf"/>
</dbReference>
<gene>
    <name evidence="1" type="ORF">DSL72_006414</name>
</gene>
<organism evidence="1 2">
    <name type="scientific">Monilinia vaccinii-corymbosi</name>
    <dbReference type="NCBI Taxonomy" id="61207"/>
    <lineage>
        <taxon>Eukaryota</taxon>
        <taxon>Fungi</taxon>
        <taxon>Dikarya</taxon>
        <taxon>Ascomycota</taxon>
        <taxon>Pezizomycotina</taxon>
        <taxon>Leotiomycetes</taxon>
        <taxon>Helotiales</taxon>
        <taxon>Sclerotiniaceae</taxon>
        <taxon>Monilinia</taxon>
    </lineage>
</organism>
<dbReference type="Gene3D" id="2.130.10.10">
    <property type="entry name" value="YVTN repeat-like/Quinoprotein amine dehydrogenase"/>
    <property type="match status" value="1"/>
</dbReference>
<evidence type="ECO:0000313" key="1">
    <source>
        <dbReference type="EMBL" id="QSZ36534.1"/>
    </source>
</evidence>
<evidence type="ECO:0000313" key="2">
    <source>
        <dbReference type="Proteomes" id="UP000672032"/>
    </source>
</evidence>
<dbReference type="GO" id="GO:0006283">
    <property type="term" value="P:transcription-coupled nucleotide-excision repair"/>
    <property type="evidence" value="ECO:0007669"/>
    <property type="project" value="InterPro"/>
</dbReference>
<dbReference type="InterPro" id="IPR036322">
    <property type="entry name" value="WD40_repeat_dom_sf"/>
</dbReference>
<dbReference type="AlphaFoldDB" id="A0A8A3PNN8"/>
<sequence length="147" mass="16050">MNSNCSLLADLDASIKIWDFDQIPTGASKHTFRPTGIVPRNASAHKYAITHRNLYPFDSTATSAFLSSSNDPHFRFYSTETLQLPADFDLNSTHAISPIAHHPLVACATQHPTAQLVGLRSGASTHSSAGHLRALLQSLGIRRLIIY</sequence>
<dbReference type="GO" id="GO:0000209">
    <property type="term" value="P:protein polyubiquitination"/>
    <property type="evidence" value="ECO:0007669"/>
    <property type="project" value="TreeGrafter"/>
</dbReference>
<dbReference type="PANTHER" id="PTHR46202">
    <property type="entry name" value="DNA EXCISION REPAIR PROTEIN ERCC-8"/>
    <property type="match status" value="1"/>
</dbReference>
<dbReference type="GO" id="GO:0000109">
    <property type="term" value="C:nucleotide-excision repair complex"/>
    <property type="evidence" value="ECO:0007669"/>
    <property type="project" value="TreeGrafter"/>
</dbReference>
<proteinExistence type="predicted"/>
<dbReference type="GO" id="GO:0043161">
    <property type="term" value="P:proteasome-mediated ubiquitin-dependent protein catabolic process"/>
    <property type="evidence" value="ECO:0007669"/>
    <property type="project" value="TreeGrafter"/>
</dbReference>
<keyword evidence="2" id="KW-1185">Reference proteome</keyword>
<dbReference type="EMBL" id="CP063411">
    <property type="protein sequence ID" value="QSZ36534.1"/>
    <property type="molecule type" value="Genomic_DNA"/>
</dbReference>
<dbReference type="PANTHER" id="PTHR46202:SF1">
    <property type="entry name" value="DNA EXCISION REPAIR PROTEIN ERCC-8"/>
    <property type="match status" value="1"/>
</dbReference>
<reference evidence="1" key="1">
    <citation type="submission" date="2020-10" db="EMBL/GenBank/DDBJ databases">
        <title>Genome Sequence of Monilinia vaccinii-corymbosi Sheds Light on Mummy Berry Disease Infection of Blueberry and Mating Type.</title>
        <authorList>
            <person name="Yow A.G."/>
            <person name="Zhang Y."/>
            <person name="Bansal K."/>
            <person name="Eacker S.M."/>
            <person name="Sullivan S."/>
            <person name="Liachko I."/>
            <person name="Cubeta M.A."/>
            <person name="Rollins J.A."/>
            <person name="Ashrafi H."/>
        </authorList>
    </citation>
    <scope>NUCLEOTIDE SEQUENCE</scope>
    <source>
        <strain evidence="1">RL-1</strain>
    </source>
</reference>